<dbReference type="PROSITE" id="PS50157">
    <property type="entry name" value="ZINC_FINGER_C2H2_2"/>
    <property type="match status" value="2"/>
</dbReference>
<evidence type="ECO:0000256" key="5">
    <source>
        <dbReference type="PROSITE-ProRule" id="PRU00042"/>
    </source>
</evidence>
<feature type="domain" description="C2H2-type" evidence="6">
    <location>
        <begin position="321"/>
        <end position="352"/>
    </location>
</feature>
<feature type="domain" description="C2H2-type" evidence="6">
    <location>
        <begin position="379"/>
        <end position="411"/>
    </location>
</feature>
<comment type="caution">
    <text evidence="7">The sequence shown here is derived from an EMBL/GenBank/DDBJ whole genome shotgun (WGS) entry which is preliminary data.</text>
</comment>
<dbReference type="AlphaFoldDB" id="A0AAD5UJZ8"/>
<evidence type="ECO:0000259" key="6">
    <source>
        <dbReference type="PROSITE" id="PS50157"/>
    </source>
</evidence>
<dbReference type="GO" id="GO:0008270">
    <property type="term" value="F:zinc ion binding"/>
    <property type="evidence" value="ECO:0007669"/>
    <property type="project" value="UniProtKB-KW"/>
</dbReference>
<dbReference type="Gene3D" id="3.30.160.60">
    <property type="entry name" value="Classic Zinc Finger"/>
    <property type="match status" value="2"/>
</dbReference>
<evidence type="ECO:0000256" key="4">
    <source>
        <dbReference type="ARBA" id="ARBA00022833"/>
    </source>
</evidence>
<reference evidence="7" key="1">
    <citation type="submission" date="2020-05" db="EMBL/GenBank/DDBJ databases">
        <title>Phylogenomic resolution of chytrid fungi.</title>
        <authorList>
            <person name="Stajich J.E."/>
            <person name="Amses K."/>
            <person name="Simmons R."/>
            <person name="Seto K."/>
            <person name="Myers J."/>
            <person name="Bonds A."/>
            <person name="Quandt C.A."/>
            <person name="Barry K."/>
            <person name="Liu P."/>
            <person name="Grigoriev I."/>
            <person name="Longcore J.E."/>
            <person name="James T.Y."/>
        </authorList>
    </citation>
    <scope>NUCLEOTIDE SEQUENCE</scope>
    <source>
        <strain evidence="7">PLAUS21</strain>
    </source>
</reference>
<accession>A0AAD5UJZ8</accession>
<organism evidence="7 8">
    <name type="scientific">Boothiomyces macroporosus</name>
    <dbReference type="NCBI Taxonomy" id="261099"/>
    <lineage>
        <taxon>Eukaryota</taxon>
        <taxon>Fungi</taxon>
        <taxon>Fungi incertae sedis</taxon>
        <taxon>Chytridiomycota</taxon>
        <taxon>Chytridiomycota incertae sedis</taxon>
        <taxon>Chytridiomycetes</taxon>
        <taxon>Rhizophydiales</taxon>
        <taxon>Terramycetaceae</taxon>
        <taxon>Boothiomyces</taxon>
    </lineage>
</organism>
<dbReference type="GO" id="GO:0005634">
    <property type="term" value="C:nucleus"/>
    <property type="evidence" value="ECO:0007669"/>
    <property type="project" value="TreeGrafter"/>
</dbReference>
<evidence type="ECO:0000256" key="2">
    <source>
        <dbReference type="ARBA" id="ARBA00022737"/>
    </source>
</evidence>
<dbReference type="PROSITE" id="PS00028">
    <property type="entry name" value="ZINC_FINGER_C2H2_1"/>
    <property type="match status" value="1"/>
</dbReference>
<dbReference type="InterPro" id="IPR013087">
    <property type="entry name" value="Znf_C2H2_type"/>
</dbReference>
<evidence type="ECO:0000313" key="7">
    <source>
        <dbReference type="EMBL" id="KAJ3259568.1"/>
    </source>
</evidence>
<dbReference type="InterPro" id="IPR051580">
    <property type="entry name" value="ZnF-Chromatin_assoc"/>
</dbReference>
<sequence length="449" mass="50941">MASNQLQQDKLYKKVNLANSALQHIPQQRGPYIPQNSTPFDKFALQPGVNESPIGVMDYTQQNGSKRPQPEPLTFNELDINMDGIRVPYNSPDSALPKAQNQQHSYGCCGFVFTNYDEYMNHASATHPQFIQMNPAAAYQHNTIINTQAQMAYVDQNFNDITMPATQTRQEDIGAANPTQIEYSMEKLQYELDNLITGSALPGDQVYRSQSQEFFVNKSQYNYPSSQYSMAMSAPSTPLSESWQSSHGRLNSRKSSWIDNPNHHLSNQSLQNFNSSNFQNQIQATTHFEQQPQNTWVYERTQFPSSGINSQLYSLNFDKPYKCTGYPDCNKSYKNSNGLKYHLIHVHGDNPGGSTPELDLDGSQPNSPAGFVHPQFRRYQCPFKGCDKKYKNLSGLRYHFTHTHSHLSEDEIKNLLREVKERGDAGEGAVFPLHTISNQNSIEDLKDLI</sequence>
<evidence type="ECO:0000313" key="8">
    <source>
        <dbReference type="Proteomes" id="UP001210925"/>
    </source>
</evidence>
<name>A0AAD5UJZ8_9FUNG</name>
<evidence type="ECO:0000256" key="3">
    <source>
        <dbReference type="ARBA" id="ARBA00022771"/>
    </source>
</evidence>
<dbReference type="SMART" id="SM00355">
    <property type="entry name" value="ZnF_C2H2"/>
    <property type="match status" value="3"/>
</dbReference>
<keyword evidence="8" id="KW-1185">Reference proteome</keyword>
<evidence type="ECO:0000256" key="1">
    <source>
        <dbReference type="ARBA" id="ARBA00022723"/>
    </source>
</evidence>
<keyword evidence="2" id="KW-0677">Repeat</keyword>
<gene>
    <name evidence="7" type="primary">SFP1</name>
    <name evidence="7" type="ORF">HK103_002122</name>
</gene>
<dbReference type="PANTHER" id="PTHR23057:SF0">
    <property type="entry name" value="JUXTAPOSED WITH ANOTHER ZINC FINGER PROTEIN 1"/>
    <property type="match status" value="1"/>
</dbReference>
<proteinExistence type="predicted"/>
<keyword evidence="3 5" id="KW-0863">Zinc-finger</keyword>
<keyword evidence="4" id="KW-0862">Zinc</keyword>
<dbReference type="Proteomes" id="UP001210925">
    <property type="component" value="Unassembled WGS sequence"/>
</dbReference>
<protein>
    <submittedName>
        <fullName evidence="7">Transcriptional regulator of ribosomal biogenesis proteins</fullName>
    </submittedName>
</protein>
<dbReference type="PANTHER" id="PTHR23057">
    <property type="entry name" value="JUXTAPOSED WITH ANOTHER ZINC FINGER PROTEIN 1"/>
    <property type="match status" value="1"/>
</dbReference>
<dbReference type="EMBL" id="JADGKB010000017">
    <property type="protein sequence ID" value="KAJ3259568.1"/>
    <property type="molecule type" value="Genomic_DNA"/>
</dbReference>
<keyword evidence="1" id="KW-0479">Metal-binding</keyword>